<dbReference type="InterPro" id="IPR009100">
    <property type="entry name" value="AcylCoA_DH/oxidase_NM_dom_sf"/>
</dbReference>
<comment type="similarity">
    <text evidence="2">Belongs to the acyl-CoA dehydrogenase family.</text>
</comment>
<dbReference type="InterPro" id="IPR009075">
    <property type="entry name" value="AcylCo_DH/oxidase_C"/>
</dbReference>
<dbReference type="PANTHER" id="PTHR43884">
    <property type="entry name" value="ACYL-COA DEHYDROGENASE"/>
    <property type="match status" value="1"/>
</dbReference>
<keyword evidence="3" id="KW-0285">Flavoprotein</keyword>
<proteinExistence type="inferred from homology"/>
<dbReference type="InterPro" id="IPR036250">
    <property type="entry name" value="AcylCo_DH-like_C"/>
</dbReference>
<evidence type="ECO:0000256" key="5">
    <source>
        <dbReference type="ARBA" id="ARBA00023002"/>
    </source>
</evidence>
<dbReference type="Pfam" id="PF00441">
    <property type="entry name" value="Acyl-CoA_dh_1"/>
    <property type="match status" value="1"/>
</dbReference>
<gene>
    <name evidence="8" type="ORF">SAMN04487968_11047</name>
</gene>
<name>A0A1I1LGN4_9ACTN</name>
<dbReference type="EMBL" id="FOLB01000010">
    <property type="protein sequence ID" value="SFC72199.1"/>
    <property type="molecule type" value="Genomic_DNA"/>
</dbReference>
<keyword evidence="4" id="KW-0274">FAD</keyword>
<keyword evidence="9" id="KW-1185">Reference proteome</keyword>
<evidence type="ECO:0000256" key="2">
    <source>
        <dbReference type="ARBA" id="ARBA00009347"/>
    </source>
</evidence>
<dbReference type="InterPro" id="IPR037069">
    <property type="entry name" value="AcylCoA_DH/ox_N_sf"/>
</dbReference>
<reference evidence="8 9" key="1">
    <citation type="submission" date="2016-10" db="EMBL/GenBank/DDBJ databases">
        <authorList>
            <person name="de Groot N.N."/>
        </authorList>
    </citation>
    <scope>NUCLEOTIDE SEQUENCE [LARGE SCALE GENOMIC DNA]</scope>
    <source>
        <strain evidence="8 9">CGMCC 1.7056</strain>
    </source>
</reference>
<accession>A0A1I1LGN4</accession>
<evidence type="ECO:0000256" key="1">
    <source>
        <dbReference type="ARBA" id="ARBA00001974"/>
    </source>
</evidence>
<keyword evidence="5" id="KW-0560">Oxidoreductase</keyword>
<dbReference type="OrthoDB" id="7328575at2"/>
<protein>
    <submittedName>
        <fullName evidence="8">Acyl-CoA dehydrogenase</fullName>
    </submittedName>
</protein>
<feature type="domain" description="Acyl-CoA dehydrogenase/oxidase C-terminal" evidence="6">
    <location>
        <begin position="239"/>
        <end position="363"/>
    </location>
</feature>
<dbReference type="Pfam" id="PF02771">
    <property type="entry name" value="Acyl-CoA_dh_N"/>
    <property type="match status" value="1"/>
</dbReference>
<evidence type="ECO:0000313" key="9">
    <source>
        <dbReference type="Proteomes" id="UP000198832"/>
    </source>
</evidence>
<evidence type="ECO:0000256" key="4">
    <source>
        <dbReference type="ARBA" id="ARBA00022827"/>
    </source>
</evidence>
<evidence type="ECO:0000256" key="3">
    <source>
        <dbReference type="ARBA" id="ARBA00022630"/>
    </source>
</evidence>
<feature type="domain" description="Acyl-CoA dehydrogenase/oxidase N-terminal" evidence="7">
    <location>
        <begin position="22"/>
        <end position="133"/>
    </location>
</feature>
<dbReference type="SUPFAM" id="SSF56645">
    <property type="entry name" value="Acyl-CoA dehydrogenase NM domain-like"/>
    <property type="match status" value="1"/>
</dbReference>
<dbReference type="Gene3D" id="1.20.140.10">
    <property type="entry name" value="Butyryl-CoA Dehydrogenase, subunit A, domain 3"/>
    <property type="match status" value="1"/>
</dbReference>
<evidence type="ECO:0000313" key="8">
    <source>
        <dbReference type="EMBL" id="SFC72199.1"/>
    </source>
</evidence>
<dbReference type="Gene3D" id="1.10.540.10">
    <property type="entry name" value="Acyl-CoA dehydrogenase/oxidase, N-terminal domain"/>
    <property type="match status" value="1"/>
</dbReference>
<dbReference type="RefSeq" id="WP_091124842.1">
    <property type="nucleotide sequence ID" value="NZ_FOLB01000010.1"/>
</dbReference>
<organism evidence="8 9">
    <name type="scientific">Nocardioides terrae</name>
    <dbReference type="NCBI Taxonomy" id="574651"/>
    <lineage>
        <taxon>Bacteria</taxon>
        <taxon>Bacillati</taxon>
        <taxon>Actinomycetota</taxon>
        <taxon>Actinomycetes</taxon>
        <taxon>Propionibacteriales</taxon>
        <taxon>Nocardioidaceae</taxon>
        <taxon>Nocardioides</taxon>
    </lineage>
</organism>
<comment type="cofactor">
    <cofactor evidence="1">
        <name>FAD</name>
        <dbReference type="ChEBI" id="CHEBI:57692"/>
    </cofactor>
</comment>
<evidence type="ECO:0000259" key="6">
    <source>
        <dbReference type="Pfam" id="PF00441"/>
    </source>
</evidence>
<dbReference type="AlphaFoldDB" id="A0A1I1LGN4"/>
<dbReference type="GO" id="GO:0050660">
    <property type="term" value="F:flavin adenine dinucleotide binding"/>
    <property type="evidence" value="ECO:0007669"/>
    <property type="project" value="InterPro"/>
</dbReference>
<dbReference type="Proteomes" id="UP000198832">
    <property type="component" value="Unassembled WGS sequence"/>
</dbReference>
<dbReference type="GO" id="GO:0003995">
    <property type="term" value="F:acyl-CoA dehydrogenase activity"/>
    <property type="evidence" value="ECO:0007669"/>
    <property type="project" value="TreeGrafter"/>
</dbReference>
<sequence length="379" mass="38689">MTAPTTGPNPDPSPDELVLLDTDDDRDLRATVAGYLAARCPSTAVAAVYDGDRSVVAPLWRGLATELGLAGLLVPESYAGAGATPRDAAVVLEELGRSVAPVPFLTSSVIAATTLAHASTDAGRSLLADLAEGGRTVALVVPLTTAFDADVPVVQGHGQVHVRSVAGALDADTLLVPVAAGDGIELHAVPAGDARIEPVVSLDMSRELADVTVDPTAGTVAVEGDAAAGVRAGLLAGTTLLASEQVGIAQWCLQATVGHLQERRQFGRVVGGFQALKHRLADLYTAVEGASATARFAAAALAADPHGEEARIAAHTAAAWCSDVAVLAAEEAVQLHGGIGMTWEHPAHLYLKRAKADQLALGLPGHHRARLGELVGLTV</sequence>
<dbReference type="STRING" id="574651.SAMN04487968_11047"/>
<dbReference type="InterPro" id="IPR013786">
    <property type="entry name" value="AcylCoA_DH/ox_N"/>
</dbReference>
<evidence type="ECO:0000259" key="7">
    <source>
        <dbReference type="Pfam" id="PF02771"/>
    </source>
</evidence>
<dbReference type="PANTHER" id="PTHR43884:SF20">
    <property type="entry name" value="ACYL-COA DEHYDROGENASE FADE28"/>
    <property type="match status" value="1"/>
</dbReference>
<dbReference type="SUPFAM" id="SSF47203">
    <property type="entry name" value="Acyl-CoA dehydrogenase C-terminal domain-like"/>
    <property type="match status" value="1"/>
</dbReference>